<dbReference type="OrthoDB" id="12860at2"/>
<evidence type="ECO:0000313" key="3">
    <source>
        <dbReference type="EMBL" id="SHG15593.1"/>
    </source>
</evidence>
<evidence type="ECO:0000256" key="1">
    <source>
        <dbReference type="PIRNR" id="PIRNR028103"/>
    </source>
</evidence>
<keyword evidence="1" id="KW-0678">Repressor</keyword>
<dbReference type="Pfam" id="PF13740">
    <property type="entry name" value="ACT_6"/>
    <property type="match status" value="1"/>
</dbReference>
<dbReference type="GO" id="GO:0006355">
    <property type="term" value="P:regulation of DNA-templated transcription"/>
    <property type="evidence" value="ECO:0007669"/>
    <property type="project" value="UniProtKB-UniRule"/>
</dbReference>
<dbReference type="CDD" id="cd04869">
    <property type="entry name" value="ACT_GcvR_2"/>
    <property type="match status" value="1"/>
</dbReference>
<dbReference type="InterPro" id="IPR002912">
    <property type="entry name" value="ACT_dom"/>
</dbReference>
<dbReference type="EMBL" id="FQWD01000002">
    <property type="protein sequence ID" value="SHG15593.1"/>
    <property type="molecule type" value="Genomic_DNA"/>
</dbReference>
<dbReference type="STRING" id="634436.SAMN05216361_1481"/>
<dbReference type="PROSITE" id="PS51671">
    <property type="entry name" value="ACT"/>
    <property type="match status" value="1"/>
</dbReference>
<protein>
    <recommendedName>
        <fullName evidence="1">Glycine cleavage system transcriptional repressor</fullName>
    </recommendedName>
</protein>
<keyword evidence="1" id="KW-0963">Cytoplasm</keyword>
<dbReference type="PANTHER" id="PTHR34875">
    <property type="entry name" value="UPF0237 PROTEIN MJ1558"/>
    <property type="match status" value="1"/>
</dbReference>
<evidence type="ECO:0000259" key="2">
    <source>
        <dbReference type="PROSITE" id="PS51671"/>
    </source>
</evidence>
<gene>
    <name evidence="3" type="ORF">SAMN05216361_1481</name>
</gene>
<dbReference type="AlphaFoldDB" id="A0A1M5HI06"/>
<keyword evidence="4" id="KW-1185">Reference proteome</keyword>
<dbReference type="RefSeq" id="WP_073320107.1">
    <property type="nucleotide sequence ID" value="NZ_FQWD01000002.1"/>
</dbReference>
<dbReference type="GO" id="GO:0005737">
    <property type="term" value="C:cytoplasm"/>
    <property type="evidence" value="ECO:0007669"/>
    <property type="project" value="UniProtKB-SubCell"/>
</dbReference>
<dbReference type="SUPFAM" id="SSF55021">
    <property type="entry name" value="ACT-like"/>
    <property type="match status" value="2"/>
</dbReference>
<dbReference type="Proteomes" id="UP000184520">
    <property type="component" value="Unassembled WGS sequence"/>
</dbReference>
<feature type="domain" description="ACT" evidence="2">
    <location>
        <begin position="88"/>
        <end position="169"/>
    </location>
</feature>
<accession>A0A1M5HI06</accession>
<dbReference type="InterPro" id="IPR045865">
    <property type="entry name" value="ACT-like_dom_sf"/>
</dbReference>
<proteinExistence type="predicted"/>
<dbReference type="PIRSF" id="PIRSF028103">
    <property type="entry name" value="GcvR"/>
    <property type="match status" value="1"/>
</dbReference>
<dbReference type="Gene3D" id="3.30.70.260">
    <property type="match status" value="2"/>
</dbReference>
<evidence type="ECO:0000313" key="4">
    <source>
        <dbReference type="Proteomes" id="UP000184520"/>
    </source>
</evidence>
<dbReference type="InterPro" id="IPR050990">
    <property type="entry name" value="UPF0237/GcvR_regulator"/>
</dbReference>
<reference evidence="4" key="1">
    <citation type="submission" date="2016-11" db="EMBL/GenBank/DDBJ databases">
        <authorList>
            <person name="Varghese N."/>
            <person name="Submissions S."/>
        </authorList>
    </citation>
    <scope>NUCLEOTIDE SEQUENCE [LARGE SCALE GENOMIC DNA]</scope>
    <source>
        <strain evidence="4">CGMCC 1.8995</strain>
    </source>
</reference>
<name>A0A1M5HI06_9ALTE</name>
<dbReference type="InterPro" id="IPR016867">
    <property type="entry name" value="GcvR"/>
</dbReference>
<dbReference type="PANTHER" id="PTHR34875:SF6">
    <property type="entry name" value="UPF0237 PROTEIN MJ1558"/>
    <property type="match status" value="1"/>
</dbReference>
<keyword evidence="1" id="KW-0804">Transcription</keyword>
<organism evidence="3 4">
    <name type="scientific">Marisediminitalea aggregata</name>
    <dbReference type="NCBI Taxonomy" id="634436"/>
    <lineage>
        <taxon>Bacteria</taxon>
        <taxon>Pseudomonadati</taxon>
        <taxon>Pseudomonadota</taxon>
        <taxon>Gammaproteobacteria</taxon>
        <taxon>Alteromonadales</taxon>
        <taxon>Alteromonadaceae</taxon>
        <taxon>Marisediminitalea</taxon>
    </lineage>
</organism>
<comment type="subcellular location">
    <subcellularLocation>
        <location evidence="1">Cytoplasm</location>
    </subcellularLocation>
</comment>
<sequence length="169" mass="18335">MKPVIITVIGKDRPGLVDAVAKKVYQFGGNWQGSSFAHMAGQFAGFVEVLVPAEQHQALIDALNTLDGLQVQSQSVTDTLEQPDEMLRIEVMGNDRAGIVQELTNVLHGFNLNILHFASTCESAPNWGSQMFKAQLRVGVSADLDRDDLQEALEAVANDLVVDITTTLS</sequence>